<proteinExistence type="predicted"/>
<evidence type="ECO:0000313" key="2">
    <source>
        <dbReference type="Proteomes" id="UP000236654"/>
    </source>
</evidence>
<name>A0A2I0R2U7_9FLAO</name>
<dbReference type="Proteomes" id="UP000236654">
    <property type="component" value="Unassembled WGS sequence"/>
</dbReference>
<protein>
    <submittedName>
        <fullName evidence="1">Uncharacterized protein</fullName>
    </submittedName>
</protein>
<dbReference type="OrthoDB" id="1467023at2"/>
<dbReference type="AlphaFoldDB" id="A0A2I0R2U7"/>
<dbReference type="RefSeq" id="WP_101334271.1">
    <property type="nucleotide sequence ID" value="NZ_PJNI01000007.1"/>
</dbReference>
<gene>
    <name evidence="1" type="ORF">CW751_06885</name>
</gene>
<keyword evidence="2" id="KW-1185">Reference proteome</keyword>
<evidence type="ECO:0000313" key="1">
    <source>
        <dbReference type="EMBL" id="PKR80889.1"/>
    </source>
</evidence>
<sequence>MLNAIFRKKLSDQQLATIFINGLLNVIENGFVEVKSIIEDDPVFVKSPDLSKAPDGHFTMIVIVGNVMDLKNHFSSKQQIAIEPLIFKGLAESFGMTLPEFKKYFNDYAAFMKRANHPSKVTLYSMSKAMFFKYKLNAYQDDYFKSLNTPNPLFLKRLDEVLANFIWNWEAFFKRYKIHK</sequence>
<organism evidence="1 2">
    <name type="scientific">Brumimicrobium salinarum</name>
    <dbReference type="NCBI Taxonomy" id="2058658"/>
    <lineage>
        <taxon>Bacteria</taxon>
        <taxon>Pseudomonadati</taxon>
        <taxon>Bacteroidota</taxon>
        <taxon>Flavobacteriia</taxon>
        <taxon>Flavobacteriales</taxon>
        <taxon>Crocinitomicaceae</taxon>
        <taxon>Brumimicrobium</taxon>
    </lineage>
</organism>
<accession>A0A2I0R2U7</accession>
<reference evidence="1 2" key="1">
    <citation type="submission" date="2017-12" db="EMBL/GenBank/DDBJ databases">
        <title>The draft genome sequence of Brumimicrobium saltpan LHR20.</title>
        <authorList>
            <person name="Do Z.-J."/>
            <person name="Luo H.-R."/>
        </authorList>
    </citation>
    <scope>NUCLEOTIDE SEQUENCE [LARGE SCALE GENOMIC DNA]</scope>
    <source>
        <strain evidence="1 2">LHR20</strain>
    </source>
</reference>
<dbReference type="EMBL" id="PJNI01000007">
    <property type="protein sequence ID" value="PKR80889.1"/>
    <property type="molecule type" value="Genomic_DNA"/>
</dbReference>
<comment type="caution">
    <text evidence="1">The sequence shown here is derived from an EMBL/GenBank/DDBJ whole genome shotgun (WGS) entry which is preliminary data.</text>
</comment>